<sequence>MVGVVGGAPPPLPTPNDPGTVTPRGVPRAAAEAVPRLRVRLAHAHRTAADLRRRLMQAQRRWVEERHVSLALRDAILPDPGTSIRLPGVHIAVRYVPAGQGSSLGGDWYEASPLPGGRVLVAVGDAAGHGSPAVARMARLRHALVGLGMTGQPPDRLLGWLNELVCQSGEDATATAVVGHLRPESGEFVWAQAGHLPPILVRGGAARALAPPPGVLLGGGSGQRYGRRRLALRPGDVLLLYTDGLVERRGADIGEGLAAAVAAAGALRCADGLEEQVARLVEAATGPDAEDDTCLLAVGVLER</sequence>
<dbReference type="AlphaFoldDB" id="A0A919UZT0"/>
<dbReference type="Pfam" id="PF07228">
    <property type="entry name" value="SpoIIE"/>
    <property type="match status" value="1"/>
</dbReference>
<reference evidence="4" key="1">
    <citation type="submission" date="2021-01" db="EMBL/GenBank/DDBJ databases">
        <title>Whole genome shotgun sequence of Sphaerisporangium rufum NBRC 109079.</title>
        <authorList>
            <person name="Komaki H."/>
            <person name="Tamura T."/>
        </authorList>
    </citation>
    <scope>NUCLEOTIDE SEQUENCE</scope>
    <source>
        <strain evidence="4">NBRC 109079</strain>
    </source>
</reference>
<feature type="domain" description="PPM-type phosphatase" evidence="3">
    <location>
        <begin position="89"/>
        <end position="300"/>
    </location>
</feature>
<dbReference type="PANTHER" id="PTHR43156:SF2">
    <property type="entry name" value="STAGE II SPORULATION PROTEIN E"/>
    <property type="match status" value="1"/>
</dbReference>
<evidence type="ECO:0000313" key="5">
    <source>
        <dbReference type="Proteomes" id="UP000655287"/>
    </source>
</evidence>
<dbReference type="InterPro" id="IPR052016">
    <property type="entry name" value="Bact_Sigma-Reg"/>
</dbReference>
<proteinExistence type="predicted"/>
<dbReference type="Proteomes" id="UP000655287">
    <property type="component" value="Unassembled WGS sequence"/>
</dbReference>
<organism evidence="4 5">
    <name type="scientific">Sphaerisporangium rufum</name>
    <dbReference type="NCBI Taxonomy" id="1381558"/>
    <lineage>
        <taxon>Bacteria</taxon>
        <taxon>Bacillati</taxon>
        <taxon>Actinomycetota</taxon>
        <taxon>Actinomycetes</taxon>
        <taxon>Streptosporangiales</taxon>
        <taxon>Streptosporangiaceae</taxon>
        <taxon>Sphaerisporangium</taxon>
    </lineage>
</organism>
<evidence type="ECO:0000259" key="3">
    <source>
        <dbReference type="SMART" id="SM00331"/>
    </source>
</evidence>
<evidence type="ECO:0000313" key="4">
    <source>
        <dbReference type="EMBL" id="GII78074.1"/>
    </source>
</evidence>
<keyword evidence="1" id="KW-0378">Hydrolase</keyword>
<keyword evidence="5" id="KW-1185">Reference proteome</keyword>
<evidence type="ECO:0000256" key="1">
    <source>
        <dbReference type="ARBA" id="ARBA00022801"/>
    </source>
</evidence>
<protein>
    <recommendedName>
        <fullName evidence="3">PPM-type phosphatase domain-containing protein</fullName>
    </recommendedName>
</protein>
<dbReference type="SMART" id="SM00331">
    <property type="entry name" value="PP2C_SIG"/>
    <property type="match status" value="1"/>
</dbReference>
<dbReference type="EMBL" id="BOOU01000044">
    <property type="protein sequence ID" value="GII78074.1"/>
    <property type="molecule type" value="Genomic_DNA"/>
</dbReference>
<name>A0A919UZT0_9ACTN</name>
<feature type="region of interest" description="Disordered" evidence="2">
    <location>
        <begin position="1"/>
        <end position="28"/>
    </location>
</feature>
<dbReference type="PANTHER" id="PTHR43156">
    <property type="entry name" value="STAGE II SPORULATION PROTEIN E-RELATED"/>
    <property type="match status" value="1"/>
</dbReference>
<gene>
    <name evidence="4" type="ORF">Sru01_30560</name>
</gene>
<comment type="caution">
    <text evidence="4">The sequence shown here is derived from an EMBL/GenBank/DDBJ whole genome shotgun (WGS) entry which is preliminary data.</text>
</comment>
<dbReference type="Gene3D" id="3.60.40.10">
    <property type="entry name" value="PPM-type phosphatase domain"/>
    <property type="match status" value="1"/>
</dbReference>
<dbReference type="InterPro" id="IPR036457">
    <property type="entry name" value="PPM-type-like_dom_sf"/>
</dbReference>
<evidence type="ECO:0000256" key="2">
    <source>
        <dbReference type="SAM" id="MobiDB-lite"/>
    </source>
</evidence>
<dbReference type="GO" id="GO:0016791">
    <property type="term" value="F:phosphatase activity"/>
    <property type="evidence" value="ECO:0007669"/>
    <property type="project" value="TreeGrafter"/>
</dbReference>
<accession>A0A919UZT0</accession>
<dbReference type="InterPro" id="IPR001932">
    <property type="entry name" value="PPM-type_phosphatase-like_dom"/>
</dbReference>
<dbReference type="SUPFAM" id="SSF81606">
    <property type="entry name" value="PP2C-like"/>
    <property type="match status" value="1"/>
</dbReference>